<evidence type="ECO:0000256" key="1">
    <source>
        <dbReference type="ARBA" id="ARBA00022664"/>
    </source>
</evidence>
<evidence type="ECO:0000256" key="4">
    <source>
        <dbReference type="ARBA" id="ARBA00023015"/>
    </source>
</evidence>
<feature type="compositionally biased region" description="Basic residues" evidence="7">
    <location>
        <begin position="743"/>
        <end position="777"/>
    </location>
</feature>
<dbReference type="SUPFAM" id="SSF109905">
    <property type="entry name" value="Surp module (SWAP domain)"/>
    <property type="match status" value="2"/>
</dbReference>
<feature type="domain" description="SURP motif" evidence="8">
    <location>
        <begin position="353"/>
        <end position="393"/>
    </location>
</feature>
<dbReference type="SMART" id="SM00648">
    <property type="entry name" value="SWAP"/>
    <property type="match status" value="2"/>
</dbReference>
<reference evidence="9" key="1">
    <citation type="submission" date="2020-11" db="EMBL/GenBank/DDBJ databases">
        <authorList>
            <person name="Tran Van P."/>
        </authorList>
    </citation>
    <scope>NUCLEOTIDE SEQUENCE</scope>
</reference>
<dbReference type="AlphaFoldDB" id="A0A7R8ZZ12"/>
<feature type="compositionally biased region" description="Low complexity" evidence="7">
    <location>
        <begin position="415"/>
        <end position="439"/>
    </location>
</feature>
<dbReference type="EMBL" id="LR899678">
    <property type="protein sequence ID" value="CAD7241665.1"/>
    <property type="molecule type" value="Genomic_DNA"/>
</dbReference>
<name>A0A7R8ZZ12_9CRUS</name>
<gene>
    <name evidence="9" type="ORF">DSTB1V02_LOCUS1647</name>
</gene>
<keyword evidence="1" id="KW-0507">mRNA processing</keyword>
<dbReference type="Pfam" id="PF09750">
    <property type="entry name" value="DRY_EERY"/>
    <property type="match status" value="1"/>
</dbReference>
<dbReference type="OrthoDB" id="5836667at2759"/>
<dbReference type="GO" id="GO:0003723">
    <property type="term" value="F:RNA binding"/>
    <property type="evidence" value="ECO:0007669"/>
    <property type="project" value="UniProtKB-KW"/>
</dbReference>
<feature type="compositionally biased region" description="Low complexity" evidence="7">
    <location>
        <begin position="851"/>
        <end position="863"/>
    </location>
</feature>
<evidence type="ECO:0000256" key="2">
    <source>
        <dbReference type="ARBA" id="ARBA00022737"/>
    </source>
</evidence>
<evidence type="ECO:0000259" key="8">
    <source>
        <dbReference type="PROSITE" id="PS50128"/>
    </source>
</evidence>
<dbReference type="Gene3D" id="1.10.10.790">
    <property type="entry name" value="Surp module"/>
    <property type="match status" value="2"/>
</dbReference>
<evidence type="ECO:0000256" key="3">
    <source>
        <dbReference type="ARBA" id="ARBA00022884"/>
    </source>
</evidence>
<feature type="compositionally biased region" description="Basic residues" evidence="7">
    <location>
        <begin position="808"/>
        <end position="822"/>
    </location>
</feature>
<dbReference type="Pfam" id="PF01805">
    <property type="entry name" value="Surp"/>
    <property type="match status" value="2"/>
</dbReference>
<evidence type="ECO:0000313" key="10">
    <source>
        <dbReference type="Proteomes" id="UP000677054"/>
    </source>
</evidence>
<feature type="compositionally biased region" description="Acidic residues" evidence="7">
    <location>
        <begin position="570"/>
        <end position="580"/>
    </location>
</feature>
<organism evidence="9">
    <name type="scientific">Darwinula stevensoni</name>
    <dbReference type="NCBI Taxonomy" id="69355"/>
    <lineage>
        <taxon>Eukaryota</taxon>
        <taxon>Metazoa</taxon>
        <taxon>Ecdysozoa</taxon>
        <taxon>Arthropoda</taxon>
        <taxon>Crustacea</taxon>
        <taxon>Oligostraca</taxon>
        <taxon>Ostracoda</taxon>
        <taxon>Podocopa</taxon>
        <taxon>Podocopida</taxon>
        <taxon>Darwinulocopina</taxon>
        <taxon>Darwinuloidea</taxon>
        <taxon>Darwinulidae</taxon>
        <taxon>Darwinula</taxon>
    </lineage>
</organism>
<dbReference type="GO" id="GO:0000395">
    <property type="term" value="P:mRNA 5'-splice site recognition"/>
    <property type="evidence" value="ECO:0007669"/>
    <property type="project" value="TreeGrafter"/>
</dbReference>
<accession>A0A7R8ZZ12</accession>
<dbReference type="InterPro" id="IPR040397">
    <property type="entry name" value="SWAP"/>
</dbReference>
<proteinExistence type="predicted"/>
<keyword evidence="10" id="KW-1185">Reference proteome</keyword>
<feature type="compositionally biased region" description="Basic and acidic residues" evidence="7">
    <location>
        <begin position="635"/>
        <end position="646"/>
    </location>
</feature>
<feature type="compositionally biased region" description="Basic and acidic residues" evidence="7">
    <location>
        <begin position="661"/>
        <end position="684"/>
    </location>
</feature>
<feature type="compositionally biased region" description="Polar residues" evidence="7">
    <location>
        <begin position="540"/>
        <end position="557"/>
    </location>
</feature>
<dbReference type="InterPro" id="IPR019147">
    <property type="entry name" value="SWAP_N_domain"/>
</dbReference>
<keyword evidence="3" id="KW-0694">RNA-binding</keyword>
<dbReference type="SMART" id="SM01141">
    <property type="entry name" value="DRY_EERY"/>
    <property type="match status" value="1"/>
</dbReference>
<dbReference type="PROSITE" id="PS50128">
    <property type="entry name" value="SURP"/>
    <property type="match status" value="2"/>
</dbReference>
<dbReference type="PANTHER" id="PTHR13161:SF15">
    <property type="entry name" value="SPLICING FACTOR, SUPPRESSOR OF WHITE-APRICOT HOMOLOG"/>
    <property type="match status" value="1"/>
</dbReference>
<evidence type="ECO:0000256" key="5">
    <source>
        <dbReference type="ARBA" id="ARBA00023163"/>
    </source>
</evidence>
<feature type="compositionally biased region" description="Acidic residues" evidence="7">
    <location>
        <begin position="159"/>
        <end position="169"/>
    </location>
</feature>
<feature type="compositionally biased region" description="Basic and acidic residues" evidence="7">
    <location>
        <begin position="795"/>
        <end position="807"/>
    </location>
</feature>
<keyword evidence="4" id="KW-0805">Transcription regulation</keyword>
<evidence type="ECO:0000313" key="9">
    <source>
        <dbReference type="EMBL" id="CAD7241665.1"/>
    </source>
</evidence>
<feature type="region of interest" description="Disordered" evidence="7">
    <location>
        <begin position="135"/>
        <end position="178"/>
    </location>
</feature>
<keyword evidence="2" id="KW-0677">Repeat</keyword>
<protein>
    <recommendedName>
        <fullName evidence="8">SURP motif domain-containing protein</fullName>
    </recommendedName>
</protein>
<evidence type="ECO:0000256" key="7">
    <source>
        <dbReference type="SAM" id="MobiDB-lite"/>
    </source>
</evidence>
<sequence length="911" mass="103818">MSLKWGKGKRAEKEEVEEELLVFGYACKLFRDDEKALHIDQGKHLIPWMGDETLKIDRYDVRAPLWDLKSWEAPPGGYDRFQCLTLEERKVEEMCDEERYLALNHDIDEETFFQEEELKRLKASLNAEEGTYKEVGFSYDNDGNGTEPPKQEEDMALPQEEEAEDDDQEFSSPPGLHLPSDLILPRMMKQHHVIEKTADFVARHGSQMEILVRAKQASNPHFGFLAFDDPLNPYYRHLLHLIHDGRYIPLHRRPPDPEPEEDGEGHYLHPSLSVVKPEHTPSTGYLLPEIPYRPSADSAYAKLVSRLKGIAPVSSGQTVLSAALHRLPLIQAEENQIQMKRLVVLPTSDDQVIIDKMASYVAKNGRSFESIVKNRNDTRFAFLEETHPHHAYYEHKLHVYSGGTQGTPFPEEPRVVSSSVSRELSSAEPSPSASPKTPAGTVSFRVRSRDSDPGRCPPPRPHPLLDQGSSSSGDEDDSSSRPSSEVPSPMPKDDSDTKDGEEEERARVRERLLVAAQEKCQRSRQLQLERKRKAAAFLTRIQQEQKQQHLGSSQASPQRKAGPLVSQPADDVEEIQEGGSEEGMSEREGKRMSGLGRETPSPDIPPLQLSSPVPLSKSQCPSSSPASPSSFMVVKQERKELQKEVGGEIGEGEMMDIQLSEVDRSSLNHEEKEEEKPKEREKKERGGKRRREKTEEIKTEDEEGKSGRKDFQQFNFPTPEDLEEGEATESSCESPVQSQSASKMKKRKHRTQSHSPSHLHSHRHWSTKKRKKKHKHRRESDDRKKASSSKRQRRSREERGGDRDRSRSHQHRHHHHHRHKDRKWQESEKKRKPQPLLDLSPYREREKTVELMSSSSLSDQESLTAANQRLKSPGQGHKEPTPPAQAHSTLARLKQDLRAKVQAMLEPTTMT</sequence>
<dbReference type="EMBL" id="CAJPEV010000161">
    <property type="protein sequence ID" value="CAG0881621.1"/>
    <property type="molecule type" value="Genomic_DNA"/>
</dbReference>
<keyword evidence="5" id="KW-0804">Transcription</keyword>
<dbReference type="InterPro" id="IPR035967">
    <property type="entry name" value="SWAP/Surp_sf"/>
</dbReference>
<dbReference type="Proteomes" id="UP000677054">
    <property type="component" value="Unassembled WGS sequence"/>
</dbReference>
<keyword evidence="6" id="KW-0508">mRNA splicing</keyword>
<feature type="region of interest" description="Disordered" evidence="7">
    <location>
        <begin position="539"/>
        <end position="896"/>
    </location>
</feature>
<dbReference type="PANTHER" id="PTHR13161">
    <property type="entry name" value="SPLICING FACTOR SUPPRESSOR OF WHITE APRICOT"/>
    <property type="match status" value="1"/>
</dbReference>
<feature type="compositionally biased region" description="Basic and acidic residues" evidence="7">
    <location>
        <begin position="491"/>
        <end position="510"/>
    </location>
</feature>
<dbReference type="InterPro" id="IPR000061">
    <property type="entry name" value="Surp"/>
</dbReference>
<feature type="compositionally biased region" description="Polar residues" evidence="7">
    <location>
        <begin position="728"/>
        <end position="742"/>
    </location>
</feature>
<feature type="domain" description="SURP motif" evidence="8">
    <location>
        <begin position="193"/>
        <end position="235"/>
    </location>
</feature>
<evidence type="ECO:0000256" key="6">
    <source>
        <dbReference type="ARBA" id="ARBA00023187"/>
    </source>
</evidence>
<feature type="region of interest" description="Disordered" evidence="7">
    <location>
        <begin position="403"/>
        <end position="510"/>
    </location>
</feature>
<feature type="compositionally biased region" description="Low complexity" evidence="7">
    <location>
        <begin position="606"/>
        <end position="630"/>
    </location>
</feature>